<evidence type="ECO:0000256" key="1">
    <source>
        <dbReference type="ARBA" id="ARBA00004141"/>
    </source>
</evidence>
<evidence type="ECO:0000313" key="8">
    <source>
        <dbReference type="EMBL" id="MBS4221985.1"/>
    </source>
</evidence>
<keyword evidence="5 6" id="KW-0472">Membrane</keyword>
<protein>
    <submittedName>
        <fullName evidence="8">GtrA family protein</fullName>
    </submittedName>
</protein>
<dbReference type="InterPro" id="IPR007267">
    <property type="entry name" value="GtrA_DPMS_TM"/>
</dbReference>
<comment type="caution">
    <text evidence="8">The sequence shown here is derived from an EMBL/GenBank/DDBJ whole genome shotgun (WGS) entry which is preliminary data.</text>
</comment>
<gene>
    <name evidence="8" type="ORF">KHA91_04360</name>
</gene>
<proteinExistence type="inferred from homology"/>
<dbReference type="GO" id="GO:0005886">
    <property type="term" value="C:plasma membrane"/>
    <property type="evidence" value="ECO:0007669"/>
    <property type="project" value="TreeGrafter"/>
</dbReference>
<feature type="transmembrane region" description="Helical" evidence="6">
    <location>
        <begin position="121"/>
        <end position="142"/>
    </location>
</feature>
<comment type="similarity">
    <text evidence="2">Belongs to the GtrA family.</text>
</comment>
<dbReference type="PANTHER" id="PTHR38459:SF1">
    <property type="entry name" value="PROPHAGE BACTOPRENOL-LINKED GLUCOSE TRANSLOCASE HOMOLOG"/>
    <property type="match status" value="1"/>
</dbReference>
<feature type="transmembrane region" description="Helical" evidence="6">
    <location>
        <begin position="21"/>
        <end position="40"/>
    </location>
</feature>
<reference evidence="8 9" key="1">
    <citation type="submission" date="2021-05" db="EMBL/GenBank/DDBJ databases">
        <title>Novel Bacillus species.</title>
        <authorList>
            <person name="Liu G."/>
        </authorList>
    </citation>
    <scope>NUCLEOTIDE SEQUENCE [LARGE SCALE GENOMIC DNA]</scope>
    <source>
        <strain evidence="8 9">FJAT-49682</strain>
    </source>
</reference>
<sequence length="152" mass="17452">MNHLVLMWVIYLKRTNTFIRFLLVGIVNTMVGLSMMFLLLNLIGLSYWFSTFFGNATGAIISYFLNRSFTFQSNVDTKSSVLRFTAVILIAYLFSFKLSNMAAEFVSPRFYLHNILSKDEIAVFIGVGLYTLTNYLGQRLIVFAPKEKIRCP</sequence>
<feature type="domain" description="GtrA/DPMS transmembrane" evidence="7">
    <location>
        <begin position="20"/>
        <end position="143"/>
    </location>
</feature>
<organism evidence="8 9">
    <name type="scientific">Lederbergia citrea</name>
    <dbReference type="NCBI Taxonomy" id="2833581"/>
    <lineage>
        <taxon>Bacteria</taxon>
        <taxon>Bacillati</taxon>
        <taxon>Bacillota</taxon>
        <taxon>Bacilli</taxon>
        <taxon>Bacillales</taxon>
        <taxon>Bacillaceae</taxon>
        <taxon>Lederbergia</taxon>
    </lineage>
</organism>
<evidence type="ECO:0000256" key="4">
    <source>
        <dbReference type="ARBA" id="ARBA00022989"/>
    </source>
</evidence>
<dbReference type="RefSeq" id="WP_213096964.1">
    <property type="nucleotide sequence ID" value="NZ_JAGYPH010000001.1"/>
</dbReference>
<evidence type="ECO:0000256" key="5">
    <source>
        <dbReference type="ARBA" id="ARBA00023136"/>
    </source>
</evidence>
<evidence type="ECO:0000256" key="2">
    <source>
        <dbReference type="ARBA" id="ARBA00009399"/>
    </source>
</evidence>
<comment type="subcellular location">
    <subcellularLocation>
        <location evidence="1">Membrane</location>
        <topology evidence="1">Multi-pass membrane protein</topology>
    </subcellularLocation>
</comment>
<dbReference type="PANTHER" id="PTHR38459">
    <property type="entry name" value="PROPHAGE BACTOPRENOL-LINKED GLUCOSE TRANSLOCASE HOMOLOG"/>
    <property type="match status" value="1"/>
</dbReference>
<feature type="transmembrane region" description="Helical" evidence="6">
    <location>
        <begin position="81"/>
        <end position="101"/>
    </location>
</feature>
<keyword evidence="4 6" id="KW-1133">Transmembrane helix</keyword>
<name>A0A942Z434_9BACI</name>
<dbReference type="AlphaFoldDB" id="A0A942Z434"/>
<dbReference type="Proteomes" id="UP000676456">
    <property type="component" value="Unassembled WGS sequence"/>
</dbReference>
<feature type="transmembrane region" description="Helical" evidence="6">
    <location>
        <begin position="46"/>
        <end position="65"/>
    </location>
</feature>
<dbReference type="Pfam" id="PF04138">
    <property type="entry name" value="GtrA_DPMS_TM"/>
    <property type="match status" value="1"/>
</dbReference>
<evidence type="ECO:0000256" key="3">
    <source>
        <dbReference type="ARBA" id="ARBA00022692"/>
    </source>
</evidence>
<keyword evidence="3 6" id="KW-0812">Transmembrane</keyword>
<dbReference type="GO" id="GO:0000271">
    <property type="term" value="P:polysaccharide biosynthetic process"/>
    <property type="evidence" value="ECO:0007669"/>
    <property type="project" value="InterPro"/>
</dbReference>
<dbReference type="EMBL" id="JAGYPN010000001">
    <property type="protein sequence ID" value="MBS4221985.1"/>
    <property type="molecule type" value="Genomic_DNA"/>
</dbReference>
<evidence type="ECO:0000256" key="6">
    <source>
        <dbReference type="SAM" id="Phobius"/>
    </source>
</evidence>
<accession>A0A942Z434</accession>
<evidence type="ECO:0000259" key="7">
    <source>
        <dbReference type="Pfam" id="PF04138"/>
    </source>
</evidence>
<evidence type="ECO:0000313" key="9">
    <source>
        <dbReference type="Proteomes" id="UP000676456"/>
    </source>
</evidence>
<keyword evidence="9" id="KW-1185">Reference proteome</keyword>
<dbReference type="InterPro" id="IPR051401">
    <property type="entry name" value="GtrA_CellWall_Glycosyl"/>
</dbReference>